<evidence type="ECO:0000313" key="1">
    <source>
        <dbReference type="EMBL" id="KAI3759150.1"/>
    </source>
</evidence>
<dbReference type="Proteomes" id="UP001055879">
    <property type="component" value="Linkage Group LG02"/>
</dbReference>
<sequence>MAKTVIRRAKWGFRRPAGWWATLGCDPDRVTLWMCDWDTCGFLRGFQVAAQAAGKDLRVLYANFGGQTSFLHIFLILAPIWVIQIAMVSFLRYLQEYIKILEVYCSILEHFVVEGDIVPTVDIELYLVDIYLRTSYMHYVGRTKTSSLGGCSLEAPLEWYVPRPPPLGKFPLWSDLRVCRAFGVFLVKGIKVLAAPVLSGHSAWVRDLRILQLDLLLT</sequence>
<protein>
    <submittedName>
        <fullName evidence="1">Uncharacterized protein</fullName>
    </submittedName>
</protein>
<reference evidence="1 2" key="2">
    <citation type="journal article" date="2022" name="Mol. Ecol. Resour.">
        <title>The genomes of chicory, endive, great burdock and yacon provide insights into Asteraceae paleo-polyploidization history and plant inulin production.</title>
        <authorList>
            <person name="Fan W."/>
            <person name="Wang S."/>
            <person name="Wang H."/>
            <person name="Wang A."/>
            <person name="Jiang F."/>
            <person name="Liu H."/>
            <person name="Zhao H."/>
            <person name="Xu D."/>
            <person name="Zhang Y."/>
        </authorList>
    </citation>
    <scope>NUCLEOTIDE SEQUENCE [LARGE SCALE GENOMIC DNA]</scope>
    <source>
        <strain evidence="2">cv. Niubang</strain>
    </source>
</reference>
<keyword evidence="2" id="KW-1185">Reference proteome</keyword>
<reference evidence="2" key="1">
    <citation type="journal article" date="2022" name="Mol. Ecol. Resour.">
        <title>The genomes of chicory, endive, great burdock and yacon provide insights into Asteraceae palaeo-polyploidization history and plant inulin production.</title>
        <authorList>
            <person name="Fan W."/>
            <person name="Wang S."/>
            <person name="Wang H."/>
            <person name="Wang A."/>
            <person name="Jiang F."/>
            <person name="Liu H."/>
            <person name="Zhao H."/>
            <person name="Xu D."/>
            <person name="Zhang Y."/>
        </authorList>
    </citation>
    <scope>NUCLEOTIDE SEQUENCE [LARGE SCALE GENOMIC DNA]</scope>
    <source>
        <strain evidence="2">cv. Niubang</strain>
    </source>
</reference>
<dbReference type="EMBL" id="CM042048">
    <property type="protein sequence ID" value="KAI3759150.1"/>
    <property type="molecule type" value="Genomic_DNA"/>
</dbReference>
<comment type="caution">
    <text evidence="1">The sequence shown here is derived from an EMBL/GenBank/DDBJ whole genome shotgun (WGS) entry which is preliminary data.</text>
</comment>
<proteinExistence type="predicted"/>
<accession>A0ACB9EK08</accession>
<gene>
    <name evidence="1" type="ORF">L6452_06731</name>
</gene>
<evidence type="ECO:0000313" key="2">
    <source>
        <dbReference type="Proteomes" id="UP001055879"/>
    </source>
</evidence>
<name>A0ACB9EK08_ARCLA</name>
<organism evidence="1 2">
    <name type="scientific">Arctium lappa</name>
    <name type="common">Greater burdock</name>
    <name type="synonym">Lappa major</name>
    <dbReference type="NCBI Taxonomy" id="4217"/>
    <lineage>
        <taxon>Eukaryota</taxon>
        <taxon>Viridiplantae</taxon>
        <taxon>Streptophyta</taxon>
        <taxon>Embryophyta</taxon>
        <taxon>Tracheophyta</taxon>
        <taxon>Spermatophyta</taxon>
        <taxon>Magnoliopsida</taxon>
        <taxon>eudicotyledons</taxon>
        <taxon>Gunneridae</taxon>
        <taxon>Pentapetalae</taxon>
        <taxon>asterids</taxon>
        <taxon>campanulids</taxon>
        <taxon>Asterales</taxon>
        <taxon>Asteraceae</taxon>
        <taxon>Carduoideae</taxon>
        <taxon>Cardueae</taxon>
        <taxon>Arctiinae</taxon>
        <taxon>Arctium</taxon>
    </lineage>
</organism>